<keyword evidence="1" id="KW-1133">Transmembrane helix</keyword>
<dbReference type="EMBL" id="JAQSIO010000018">
    <property type="protein sequence ID" value="MDD0817248.1"/>
    <property type="molecule type" value="Genomic_DNA"/>
</dbReference>
<proteinExistence type="predicted"/>
<evidence type="ECO:0000256" key="1">
    <source>
        <dbReference type="SAM" id="Phobius"/>
    </source>
</evidence>
<dbReference type="RefSeq" id="WP_273929717.1">
    <property type="nucleotide sequence ID" value="NZ_JAQSIO010000018.1"/>
</dbReference>
<comment type="caution">
    <text evidence="2">The sequence shown here is derived from an EMBL/GenBank/DDBJ whole genome shotgun (WGS) entry which is preliminary data.</text>
</comment>
<sequence>MNVVSCAVAAFPCPPESQTAIESLDPATWGVTPDAVLSVFSWGFGAVLMMWLIGFSLGAIITTLKKI</sequence>
<protein>
    <submittedName>
        <fullName evidence="2">Uncharacterized protein</fullName>
    </submittedName>
</protein>
<keyword evidence="1" id="KW-0472">Membrane</keyword>
<dbReference type="Proteomes" id="UP001528672">
    <property type="component" value="Unassembled WGS sequence"/>
</dbReference>
<evidence type="ECO:0000313" key="3">
    <source>
        <dbReference type="Proteomes" id="UP001528672"/>
    </source>
</evidence>
<evidence type="ECO:0000313" key="2">
    <source>
        <dbReference type="EMBL" id="MDD0817248.1"/>
    </source>
</evidence>
<accession>A0ABT5MKY4</accession>
<keyword evidence="3" id="KW-1185">Reference proteome</keyword>
<reference evidence="2 3" key="1">
    <citation type="submission" date="2023-02" db="EMBL/GenBank/DDBJ databases">
        <title>Bacterial whole genome sequence for Curvibacter sp. HBC28.</title>
        <authorList>
            <person name="Le V."/>
            <person name="Ko S.-R."/>
            <person name="Ahn C.-Y."/>
            <person name="Oh H.-M."/>
        </authorList>
    </citation>
    <scope>NUCLEOTIDE SEQUENCE [LARGE SCALE GENOMIC DNA]</scope>
    <source>
        <strain evidence="2 3">HBC28</strain>
    </source>
</reference>
<gene>
    <name evidence="2" type="ORF">PSQ39_21620</name>
</gene>
<organism evidence="2 3">
    <name type="scientific">Curvibacter microcysteis</name>
    <dbReference type="NCBI Taxonomy" id="3026419"/>
    <lineage>
        <taxon>Bacteria</taxon>
        <taxon>Pseudomonadati</taxon>
        <taxon>Pseudomonadota</taxon>
        <taxon>Betaproteobacteria</taxon>
        <taxon>Burkholderiales</taxon>
        <taxon>Comamonadaceae</taxon>
        <taxon>Curvibacter</taxon>
    </lineage>
</organism>
<feature type="transmembrane region" description="Helical" evidence="1">
    <location>
        <begin position="35"/>
        <end position="61"/>
    </location>
</feature>
<keyword evidence="1" id="KW-0812">Transmembrane</keyword>
<name>A0ABT5MKY4_9BURK</name>